<accession>A0A7Z7HRG6</accession>
<protein>
    <submittedName>
        <fullName evidence="1">Uncharacterized protein</fullName>
    </submittedName>
</protein>
<dbReference type="Proteomes" id="UP000242886">
    <property type="component" value="Chromosome SDENCHOL"/>
</dbReference>
<evidence type="ECO:0000313" key="2">
    <source>
        <dbReference type="Proteomes" id="UP000242886"/>
    </source>
</evidence>
<organism evidence="1 2">
    <name type="scientific">Sterolibacterium denitrificans</name>
    <dbReference type="NCBI Taxonomy" id="157592"/>
    <lineage>
        <taxon>Bacteria</taxon>
        <taxon>Pseudomonadati</taxon>
        <taxon>Pseudomonadota</taxon>
        <taxon>Betaproteobacteria</taxon>
        <taxon>Nitrosomonadales</taxon>
        <taxon>Sterolibacteriaceae</taxon>
        <taxon>Sterolibacterium</taxon>
    </lineage>
</organism>
<keyword evidence="2" id="KW-1185">Reference proteome</keyword>
<evidence type="ECO:0000313" key="1">
    <source>
        <dbReference type="EMBL" id="SMB25775.1"/>
    </source>
</evidence>
<reference evidence="1" key="1">
    <citation type="submission" date="2017-03" db="EMBL/GenBank/DDBJ databases">
        <authorList>
            <consortium name="AG Boll"/>
        </authorList>
    </citation>
    <scope>NUCLEOTIDE SEQUENCE [LARGE SCALE GENOMIC DNA]</scope>
    <source>
        <strain evidence="1">Chol</strain>
    </source>
</reference>
<dbReference type="EMBL" id="LT837803">
    <property type="protein sequence ID" value="SMB25775.1"/>
    <property type="molecule type" value="Genomic_DNA"/>
</dbReference>
<gene>
    <name evidence="1" type="ORF">SDENCHOL_11341</name>
</gene>
<sequence>MEPPACVFHQGLWQESRINDRL</sequence>
<dbReference type="AlphaFoldDB" id="A0A7Z7HRG6"/>
<name>A0A7Z7HRG6_9PROT</name>
<proteinExistence type="predicted"/>